<comment type="caution">
    <text evidence="1">The sequence shown here is derived from an EMBL/GenBank/DDBJ whole genome shotgun (WGS) entry which is preliminary data.</text>
</comment>
<dbReference type="Proteomes" id="UP000735302">
    <property type="component" value="Unassembled WGS sequence"/>
</dbReference>
<dbReference type="AlphaFoldDB" id="A0AAV4B3A7"/>
<organism evidence="1 2">
    <name type="scientific">Plakobranchus ocellatus</name>
    <dbReference type="NCBI Taxonomy" id="259542"/>
    <lineage>
        <taxon>Eukaryota</taxon>
        <taxon>Metazoa</taxon>
        <taxon>Spiralia</taxon>
        <taxon>Lophotrochozoa</taxon>
        <taxon>Mollusca</taxon>
        <taxon>Gastropoda</taxon>
        <taxon>Heterobranchia</taxon>
        <taxon>Euthyneura</taxon>
        <taxon>Panpulmonata</taxon>
        <taxon>Sacoglossa</taxon>
        <taxon>Placobranchoidea</taxon>
        <taxon>Plakobranchidae</taxon>
        <taxon>Plakobranchus</taxon>
    </lineage>
</organism>
<dbReference type="EMBL" id="BLXT01004521">
    <property type="protein sequence ID" value="GFO14063.1"/>
    <property type="molecule type" value="Genomic_DNA"/>
</dbReference>
<evidence type="ECO:0000313" key="1">
    <source>
        <dbReference type="EMBL" id="GFO14063.1"/>
    </source>
</evidence>
<reference evidence="1 2" key="1">
    <citation type="journal article" date="2021" name="Elife">
        <title>Chloroplast acquisition without the gene transfer in kleptoplastic sea slugs, Plakobranchus ocellatus.</title>
        <authorList>
            <person name="Maeda T."/>
            <person name="Takahashi S."/>
            <person name="Yoshida T."/>
            <person name="Shimamura S."/>
            <person name="Takaki Y."/>
            <person name="Nagai Y."/>
            <person name="Toyoda A."/>
            <person name="Suzuki Y."/>
            <person name="Arimoto A."/>
            <person name="Ishii H."/>
            <person name="Satoh N."/>
            <person name="Nishiyama T."/>
            <person name="Hasebe M."/>
            <person name="Maruyama T."/>
            <person name="Minagawa J."/>
            <person name="Obokata J."/>
            <person name="Shigenobu S."/>
        </authorList>
    </citation>
    <scope>NUCLEOTIDE SEQUENCE [LARGE SCALE GENOMIC DNA]</scope>
</reference>
<protein>
    <submittedName>
        <fullName evidence="1">Uncharacterized protein</fullName>
    </submittedName>
</protein>
<sequence length="87" mass="10146">MHTVHPQQVDIWLLASVRPERGDVGSTVNCKPTLKFAEIFLSRVRARRRRPGLTEGLKAWNHLVVDWQYIKTKLIFVSSSWSIDDRM</sequence>
<accession>A0AAV4B3A7</accession>
<keyword evidence="2" id="KW-1185">Reference proteome</keyword>
<name>A0AAV4B3A7_9GAST</name>
<gene>
    <name evidence="1" type="ORF">PoB_004056800</name>
</gene>
<evidence type="ECO:0000313" key="2">
    <source>
        <dbReference type="Proteomes" id="UP000735302"/>
    </source>
</evidence>
<proteinExistence type="predicted"/>